<dbReference type="EMBL" id="HE576759">
    <property type="protein sequence ID" value="CCC71392.1"/>
    <property type="molecule type" value="Genomic_DNA"/>
</dbReference>
<dbReference type="GO" id="GO:0005085">
    <property type="term" value="F:guanyl-nucleotide exchange factor activity"/>
    <property type="evidence" value="ECO:0007669"/>
    <property type="project" value="TreeGrafter"/>
</dbReference>
<dbReference type="GO" id="GO:0045022">
    <property type="term" value="P:early endosome to late endosome transport"/>
    <property type="evidence" value="ECO:0007669"/>
    <property type="project" value="TreeGrafter"/>
</dbReference>
<reference key="2">
    <citation type="submission" date="2011-08" db="EMBL/GenBank/DDBJ databases">
        <title>Genome sequence of Naumovozyma castellii.</title>
        <authorList>
            <person name="Gordon J.L."/>
            <person name="Armisen D."/>
            <person name="Proux-Wera E."/>
            <person name="OhEigeartaigh S.S."/>
            <person name="Byrne K.P."/>
            <person name="Wolfe K.H."/>
        </authorList>
    </citation>
    <scope>NUCLEOTIDE SEQUENCE</scope>
    <source>
        <strain>Type strain:CBS 4309</strain>
    </source>
</reference>
<dbReference type="GO" id="GO:0030133">
    <property type="term" value="C:transport vesicle"/>
    <property type="evidence" value="ECO:0007669"/>
    <property type="project" value="TreeGrafter"/>
</dbReference>
<dbReference type="Pfam" id="PF02204">
    <property type="entry name" value="VPS9"/>
    <property type="match status" value="1"/>
</dbReference>
<comment type="similarity">
    <text evidence="1">Belongs to the UPF0507 family.</text>
</comment>
<dbReference type="GO" id="GO:0000149">
    <property type="term" value="F:SNARE binding"/>
    <property type="evidence" value="ECO:0007669"/>
    <property type="project" value="TreeGrafter"/>
</dbReference>
<evidence type="ECO:0000259" key="2">
    <source>
        <dbReference type="PROSITE" id="PS51205"/>
    </source>
</evidence>
<organism evidence="3 4">
    <name type="scientific">Naumovozyma castellii</name>
    <name type="common">Yeast</name>
    <name type="synonym">Saccharomyces castellii</name>
    <dbReference type="NCBI Taxonomy" id="27288"/>
    <lineage>
        <taxon>Eukaryota</taxon>
        <taxon>Fungi</taxon>
        <taxon>Dikarya</taxon>
        <taxon>Ascomycota</taxon>
        <taxon>Saccharomycotina</taxon>
        <taxon>Saccharomycetes</taxon>
        <taxon>Saccharomycetales</taxon>
        <taxon>Saccharomycetaceae</taxon>
        <taxon>Naumovozyma</taxon>
    </lineage>
</organism>
<dbReference type="Gene3D" id="1.25.40.20">
    <property type="entry name" value="Ankyrin repeat-containing domain"/>
    <property type="match status" value="1"/>
</dbReference>
<dbReference type="OrthoDB" id="7464126at2759"/>
<accession>G0VIR6</accession>
<dbReference type="KEGG" id="ncs:NCAS_0H00820"/>
<dbReference type="GO" id="GO:0005770">
    <property type="term" value="C:late endosome"/>
    <property type="evidence" value="ECO:0007669"/>
    <property type="project" value="TreeGrafter"/>
</dbReference>
<dbReference type="PANTHER" id="PTHR24170:SF1">
    <property type="entry name" value="DOMAIN PROTEIN, PUTATIVE (AFU_ORTHOLOGUE AFUA_1G09870)-RELATED"/>
    <property type="match status" value="1"/>
</dbReference>
<dbReference type="SUPFAM" id="SSF48403">
    <property type="entry name" value="Ankyrin repeat"/>
    <property type="match status" value="1"/>
</dbReference>
<dbReference type="Proteomes" id="UP000001640">
    <property type="component" value="Chromosome 8"/>
</dbReference>
<dbReference type="PROSITE" id="PS51205">
    <property type="entry name" value="VPS9"/>
    <property type="match status" value="1"/>
</dbReference>
<dbReference type="InterPro" id="IPR037191">
    <property type="entry name" value="VPS9_dom_sf"/>
</dbReference>
<dbReference type="Gene3D" id="1.20.1050.80">
    <property type="entry name" value="VPS9 domain"/>
    <property type="match status" value="1"/>
</dbReference>
<dbReference type="InterPro" id="IPR036770">
    <property type="entry name" value="Ankyrin_rpt-contain_sf"/>
</dbReference>
<evidence type="ECO:0000313" key="4">
    <source>
        <dbReference type="Proteomes" id="UP000001640"/>
    </source>
</evidence>
<dbReference type="GO" id="GO:0097422">
    <property type="term" value="C:tubular endosome"/>
    <property type="evidence" value="ECO:0007669"/>
    <property type="project" value="TreeGrafter"/>
</dbReference>
<protein>
    <recommendedName>
        <fullName evidence="2">VPS9 domain-containing protein</fullName>
    </recommendedName>
</protein>
<feature type="domain" description="VPS9" evidence="2">
    <location>
        <begin position="292"/>
        <end position="450"/>
    </location>
</feature>
<dbReference type="eggNOG" id="ENOG502R3ZQ">
    <property type="taxonomic scope" value="Eukaryota"/>
</dbReference>
<dbReference type="InParanoid" id="G0VIR6"/>
<dbReference type="STRING" id="1064592.G0VIR6"/>
<dbReference type="GO" id="GO:0005769">
    <property type="term" value="C:early endosome"/>
    <property type="evidence" value="ECO:0007669"/>
    <property type="project" value="TreeGrafter"/>
</dbReference>
<name>G0VIR6_NAUCA</name>
<evidence type="ECO:0000313" key="3">
    <source>
        <dbReference type="EMBL" id="CCC71392.1"/>
    </source>
</evidence>
<evidence type="ECO:0000256" key="1">
    <source>
        <dbReference type="ARBA" id="ARBA00007428"/>
    </source>
</evidence>
<proteinExistence type="inferred from homology"/>
<keyword evidence="4" id="KW-1185">Reference proteome</keyword>
<dbReference type="FunCoup" id="G0VIR6">
    <property type="interactions" value="29"/>
</dbReference>
<dbReference type="HOGENOM" id="CLU_008912_0_0_1"/>
<dbReference type="AlphaFoldDB" id="G0VIR6"/>
<dbReference type="InterPro" id="IPR003123">
    <property type="entry name" value="VPS9"/>
</dbReference>
<sequence length="1146" mass="133670">MEQYHLPTLLNPLLNSIFNCPNPSNSPLKKLYASLKDKSFILLVPPTETLLNYTDTKTKIQLEDLCYHNVDFIGAHILLPPKDSISSSSSTIDDGYTRLASIEQFDTLNGDNILVKWRNNFLVLLSGSPNRQKIKIERIQVLPNFNDYLQGSTYFILVHIDKPLMKDVIRLNDELECFDTLTLHDNDGDSSPDARPLIQDMSQHERSQFENIINTNDTWNKRFKDWMNEYKDSTTAEEPNETLFKQIVAVAYNELKSNKIFKGFGHLRRLIHEYLEINLYDHLWLQITTLCALDDETKGTRIKNISIEEIDDKFYEMFPLDFITKLEKNMVRSTNSINKLNGKNSFNEKSENLIATLQILTNMDNPIGELNQENEKGANNLIDADTLINLLILIICRSEINIVDLKRNIFYLKKFNYDENLINFGILSYTISTFEIVIYSFENIVEYDKLKSYSEIIEKLIKVDDLKKVPKTIKWEQFLTFRSDTGESILFSCITNNQTEKFLDLLVDYEEIFSMDNILDDANVEGTTLLMQALIYRNFKISMVLINLLLRNCSNKQIMEYINKIDKFNRNVGHYLINELEILKIIGKYVNWKQRDLVGRTPLFTIFRGYDQPNYDEVISTVFDITLNWYAENGLKFQMSDHYDLKDNSILHILRSNIDILFTYSKRNHFEIDINKRNYKGFTPLMIYVKYHRLSNVKLILGDDRLLFNRYQRELYTTCFDYATDSTISNELGKHALQNNTVFGRIYIHSLKVRSSTNATFSLTFPLPDKENETGTVNIKVKAIISLLKVIRKKSQISLLPLDRIIKVLVKLTSKENNKIIVRKIEMLRNQSLLRRLTDCLDTLLFFDIGIDYLSLITDETKLLGWVTNENTKLKHNVNKTHGEKKSLKPEDINIIQSFLKFNVKELYNVLLNVKTLEKLLNFIHLKSIDVKESRLAFVHLVKSIKNDQIAQATNRSLEPIIEMQSLENQYYNNTLIRDELDFLKACTLILTGNIEDILRTQIPNWWKLYGELLELNKHYNKLFPPNHYNNTLATDNQHSAEVSNDVNNGGVFGGLIENQRNKAVKKLKTDIDQLKYSLEILGNEIFRKHEMLAEELNKYMEFKGVFFKKAIIRNWRRGDLEAVNDDLITFTEKTCSILRDLGIPL</sequence>
<dbReference type="OMA" id="LNCIFNN"/>
<dbReference type="InterPro" id="IPR051248">
    <property type="entry name" value="UPF0507/Ank_repeat_27"/>
</dbReference>
<dbReference type="RefSeq" id="XP_003677742.1">
    <property type="nucleotide sequence ID" value="XM_003677694.1"/>
</dbReference>
<dbReference type="GeneID" id="96905072"/>
<gene>
    <name evidence="3" type="primary">NCAS0H00820</name>
    <name evidence="3" type="ordered locus">NCAS_0H00820</name>
</gene>
<dbReference type="SUPFAM" id="SSF109993">
    <property type="entry name" value="VPS9 domain"/>
    <property type="match status" value="1"/>
</dbReference>
<reference evidence="3 4" key="1">
    <citation type="journal article" date="2011" name="Proc. Natl. Acad. Sci. U.S.A.">
        <title>Evolutionary erosion of yeast sex chromosomes by mating-type switching accidents.</title>
        <authorList>
            <person name="Gordon J.L."/>
            <person name="Armisen D."/>
            <person name="Proux-Wera E."/>
            <person name="Oheigeartaigh S.S."/>
            <person name="Byrne K.P."/>
            <person name="Wolfe K.H."/>
        </authorList>
    </citation>
    <scope>NUCLEOTIDE SEQUENCE [LARGE SCALE GENOMIC DNA]</scope>
    <source>
        <strain evidence="4">ATCC 76901 / BCRC 22586 / CBS 4309 / NBRC 1992 / NRRL Y-12630</strain>
    </source>
</reference>
<dbReference type="GO" id="GO:0005886">
    <property type="term" value="C:plasma membrane"/>
    <property type="evidence" value="ECO:0007669"/>
    <property type="project" value="TreeGrafter"/>
</dbReference>
<dbReference type="PANTHER" id="PTHR24170">
    <property type="entry name" value="ANKYRIN REPEAT DOMAIN-CONTAINING PROTEIN 27"/>
    <property type="match status" value="1"/>
</dbReference>